<evidence type="ECO:0000256" key="6">
    <source>
        <dbReference type="PROSITE-ProRule" id="PRU01023"/>
    </source>
</evidence>
<evidence type="ECO:0000256" key="1">
    <source>
        <dbReference type="ARBA" id="ARBA00007494"/>
    </source>
</evidence>
<evidence type="ECO:0000256" key="2">
    <source>
        <dbReference type="ARBA" id="ARBA00022603"/>
    </source>
</evidence>
<dbReference type="InterPro" id="IPR001678">
    <property type="entry name" value="MeTrfase_RsmB-F_NOP2_dom"/>
</dbReference>
<dbReference type="InterPro" id="IPR006027">
    <property type="entry name" value="NusB_RsmB_TIM44"/>
</dbReference>
<feature type="domain" description="SAM-dependent MTase RsmB/NOP-type" evidence="8">
    <location>
        <begin position="192"/>
        <end position="499"/>
    </location>
</feature>
<keyword evidence="10" id="KW-1185">Reference proteome</keyword>
<evidence type="ECO:0000256" key="3">
    <source>
        <dbReference type="ARBA" id="ARBA00022679"/>
    </source>
</evidence>
<sequence length="500" mass="54324">MSERGYRNAKGHERNRRAQKDRPFSAQAPGQRRRSSDPARLTAYQALRAVNGEDAYGNLVLPQLVRKNRLDKRDAAFATELAYGAMRRQGTWDAVLEHCVDRPLKELDPQVLDALRLGVHQLLAMRVPDHAALDATVGLVRGEIGQGPAGLVNAVLRKVTRQSTEEWLDQLESEQSDDLRKLGVRYSHPAWEVRALRRALRMSGRAPEEIEDLLEANNAPPRVHLVALPDLGSLDAAVREGATPGTLVADSAESAGGDVHRIPGTREGTVRVQDAGSQLVARVMAEVPVDDDHGMWADFCAGPGGKASLLAALADQQDARLYANEVSDHRADLVEQALAAVPERAWTLRVGDGRDIPDEMPAGFDRVLVDVPCTGLGALRRRPEARWRRSPADVAELGSLQRELLTAALDSTRPGGVVLYATCSPHTAETLDVVSDIVGSREDAEILDTAKYARSAALPGALEGERSAELDWPHGGSSVQLWPHVHGTDAMFMIAVRKSA</sequence>
<dbReference type="SUPFAM" id="SSF53335">
    <property type="entry name" value="S-adenosyl-L-methionine-dependent methyltransferases"/>
    <property type="match status" value="1"/>
</dbReference>
<dbReference type="SUPFAM" id="SSF48013">
    <property type="entry name" value="NusB-like"/>
    <property type="match status" value="1"/>
</dbReference>
<evidence type="ECO:0000256" key="7">
    <source>
        <dbReference type="SAM" id="MobiDB-lite"/>
    </source>
</evidence>
<reference evidence="10" key="1">
    <citation type="journal article" date="2019" name="Int. J. Syst. Evol. Microbiol.">
        <title>The Global Catalogue of Microorganisms (GCM) 10K type strain sequencing project: providing services to taxonomists for standard genome sequencing and annotation.</title>
        <authorList>
            <consortium name="The Broad Institute Genomics Platform"/>
            <consortium name="The Broad Institute Genome Sequencing Center for Infectious Disease"/>
            <person name="Wu L."/>
            <person name="Ma J."/>
        </authorList>
    </citation>
    <scope>NUCLEOTIDE SEQUENCE [LARGE SCALE GENOMIC DNA]</scope>
    <source>
        <strain evidence="10">JCM 15914</strain>
    </source>
</reference>
<evidence type="ECO:0000259" key="8">
    <source>
        <dbReference type="PROSITE" id="PS51686"/>
    </source>
</evidence>
<feature type="binding site" evidence="6">
    <location>
        <position position="325"/>
    </location>
    <ligand>
        <name>S-adenosyl-L-methionine</name>
        <dbReference type="ChEBI" id="CHEBI:59789"/>
    </ligand>
</feature>
<dbReference type="PROSITE" id="PS01153">
    <property type="entry name" value="NOL1_NOP2_SUN"/>
    <property type="match status" value="1"/>
</dbReference>
<dbReference type="EMBL" id="BAAAQA010000015">
    <property type="protein sequence ID" value="GAA2116954.1"/>
    <property type="molecule type" value="Genomic_DNA"/>
</dbReference>
<dbReference type="PANTHER" id="PTHR22807:SF53">
    <property type="entry name" value="RIBOSOMAL RNA SMALL SUBUNIT METHYLTRANSFERASE B-RELATED"/>
    <property type="match status" value="1"/>
</dbReference>
<gene>
    <name evidence="9" type="ORF">GCM10009824_16100</name>
</gene>
<feature type="region of interest" description="Disordered" evidence="7">
    <location>
        <begin position="1"/>
        <end position="39"/>
    </location>
</feature>
<feature type="binding site" evidence="6">
    <location>
        <position position="352"/>
    </location>
    <ligand>
        <name>S-adenosyl-L-methionine</name>
        <dbReference type="ChEBI" id="CHEBI:59789"/>
    </ligand>
</feature>
<dbReference type="CDD" id="cd02440">
    <property type="entry name" value="AdoMet_MTases"/>
    <property type="match status" value="1"/>
</dbReference>
<dbReference type="PANTHER" id="PTHR22807">
    <property type="entry name" value="NOP2 YEAST -RELATED NOL1/NOP2/FMU SUN DOMAIN-CONTAINING"/>
    <property type="match status" value="1"/>
</dbReference>
<keyword evidence="3 6" id="KW-0808">Transferase</keyword>
<feature type="active site" description="Nucleophile" evidence="6">
    <location>
        <position position="423"/>
    </location>
</feature>
<dbReference type="PRINTS" id="PR02008">
    <property type="entry name" value="RCMTFAMILY"/>
</dbReference>
<dbReference type="RefSeq" id="WP_344224481.1">
    <property type="nucleotide sequence ID" value="NZ_BAAAQA010000015.1"/>
</dbReference>
<feature type="compositionally biased region" description="Basic and acidic residues" evidence="7">
    <location>
        <begin position="1"/>
        <end position="23"/>
    </location>
</feature>
<protein>
    <submittedName>
        <fullName evidence="9">Transcription antitermination factor NusB</fullName>
    </submittedName>
</protein>
<keyword evidence="4 6" id="KW-0949">S-adenosyl-L-methionine</keyword>
<comment type="caution">
    <text evidence="9">The sequence shown here is derived from an EMBL/GenBank/DDBJ whole genome shotgun (WGS) entry which is preliminary data.</text>
</comment>
<evidence type="ECO:0000256" key="5">
    <source>
        <dbReference type="ARBA" id="ARBA00022884"/>
    </source>
</evidence>
<name>A0ABN2XUJ3_9MICC</name>
<dbReference type="PROSITE" id="PS51686">
    <property type="entry name" value="SAM_MT_RSMB_NOP"/>
    <property type="match status" value="1"/>
</dbReference>
<evidence type="ECO:0000313" key="10">
    <source>
        <dbReference type="Proteomes" id="UP001500166"/>
    </source>
</evidence>
<dbReference type="InterPro" id="IPR049560">
    <property type="entry name" value="MeTrfase_RsmB-F_NOP2_cat"/>
</dbReference>
<dbReference type="InterPro" id="IPR018314">
    <property type="entry name" value="RsmB/NOL1/NOP2-like_CS"/>
</dbReference>
<keyword evidence="5 6" id="KW-0694">RNA-binding</keyword>
<dbReference type="InterPro" id="IPR035926">
    <property type="entry name" value="NusB-like_sf"/>
</dbReference>
<dbReference type="Pfam" id="PF01189">
    <property type="entry name" value="Methyltr_RsmB-F"/>
    <property type="match status" value="1"/>
</dbReference>
<dbReference type="InterPro" id="IPR029063">
    <property type="entry name" value="SAM-dependent_MTases_sf"/>
</dbReference>
<evidence type="ECO:0000313" key="9">
    <source>
        <dbReference type="EMBL" id="GAA2116954.1"/>
    </source>
</evidence>
<dbReference type="Gene3D" id="3.40.50.150">
    <property type="entry name" value="Vaccinia Virus protein VP39"/>
    <property type="match status" value="1"/>
</dbReference>
<dbReference type="Proteomes" id="UP001500166">
    <property type="component" value="Unassembled WGS sequence"/>
</dbReference>
<dbReference type="InterPro" id="IPR023267">
    <property type="entry name" value="RCMT"/>
</dbReference>
<dbReference type="Pfam" id="PF01029">
    <property type="entry name" value="NusB"/>
    <property type="match status" value="1"/>
</dbReference>
<feature type="binding site" evidence="6">
    <location>
        <begin position="300"/>
        <end position="306"/>
    </location>
    <ligand>
        <name>S-adenosyl-L-methionine</name>
        <dbReference type="ChEBI" id="CHEBI:59789"/>
    </ligand>
</feature>
<feature type="binding site" evidence="6">
    <location>
        <position position="370"/>
    </location>
    <ligand>
        <name>S-adenosyl-L-methionine</name>
        <dbReference type="ChEBI" id="CHEBI:59789"/>
    </ligand>
</feature>
<comment type="similarity">
    <text evidence="1 6">Belongs to the class I-like SAM-binding methyltransferase superfamily. RsmB/NOP family.</text>
</comment>
<evidence type="ECO:0000256" key="4">
    <source>
        <dbReference type="ARBA" id="ARBA00022691"/>
    </source>
</evidence>
<keyword evidence="2 6" id="KW-0489">Methyltransferase</keyword>
<accession>A0ABN2XUJ3</accession>
<proteinExistence type="inferred from homology"/>
<organism evidence="9 10">
    <name type="scientific">Kocuria atrinae</name>
    <dbReference type="NCBI Taxonomy" id="592377"/>
    <lineage>
        <taxon>Bacteria</taxon>
        <taxon>Bacillati</taxon>
        <taxon>Actinomycetota</taxon>
        <taxon>Actinomycetes</taxon>
        <taxon>Micrococcales</taxon>
        <taxon>Micrococcaceae</taxon>
        <taxon>Kocuria</taxon>
    </lineage>
</organism>
<dbReference type="Gene3D" id="1.10.940.10">
    <property type="entry name" value="NusB-like"/>
    <property type="match status" value="1"/>
</dbReference>